<dbReference type="InterPro" id="IPR019786">
    <property type="entry name" value="Zinc_finger_PHD-type_CS"/>
</dbReference>
<evidence type="ECO:0000256" key="2">
    <source>
        <dbReference type="ARBA" id="ARBA00004123"/>
    </source>
</evidence>
<dbReference type="SUPFAM" id="SSF46774">
    <property type="entry name" value="ARID-like"/>
    <property type="match status" value="1"/>
</dbReference>
<dbReference type="PROSITE" id="PS51183">
    <property type="entry name" value="JMJN"/>
    <property type="match status" value="1"/>
</dbReference>
<protein>
    <recommendedName>
        <fullName evidence="4">[histone H3]-trimethyl-L-lysine(4) demethylase</fullName>
        <ecNumber evidence="4">1.14.11.67</ecNumber>
    </recommendedName>
</protein>
<dbReference type="EMBL" id="JASNQZ010000012">
    <property type="protein sequence ID" value="KAL0950185.1"/>
    <property type="molecule type" value="Genomic_DNA"/>
</dbReference>
<feature type="region of interest" description="Disordered" evidence="15">
    <location>
        <begin position="317"/>
        <end position="428"/>
    </location>
</feature>
<comment type="subcellular location">
    <subcellularLocation>
        <location evidence="2">Nucleus</location>
    </subcellularLocation>
</comment>
<dbReference type="Pfam" id="PF02373">
    <property type="entry name" value="JmjC"/>
    <property type="match status" value="1"/>
</dbReference>
<dbReference type="Pfam" id="PF08429">
    <property type="entry name" value="PLU-1"/>
    <property type="match status" value="1"/>
</dbReference>
<dbReference type="Pfam" id="PF02928">
    <property type="entry name" value="zf-C5HC2"/>
    <property type="match status" value="1"/>
</dbReference>
<dbReference type="PROSITE" id="PS01359">
    <property type="entry name" value="ZF_PHD_1"/>
    <property type="match status" value="2"/>
</dbReference>
<dbReference type="InterPro" id="IPR011011">
    <property type="entry name" value="Znf_FYVE_PHD"/>
</dbReference>
<evidence type="ECO:0000256" key="8">
    <source>
        <dbReference type="ARBA" id="ARBA00022833"/>
    </source>
</evidence>
<dbReference type="Pfam" id="PF21323">
    <property type="entry name" value="KDM5_C-hel"/>
    <property type="match status" value="1"/>
</dbReference>
<proteinExistence type="inferred from homology"/>
<dbReference type="InterPro" id="IPR019787">
    <property type="entry name" value="Znf_PHD-finger"/>
</dbReference>
<comment type="catalytic activity">
    <reaction evidence="12">
        <text>N(6),N(6),N(6)-trimethyl-L-lysyl(4)-[histone H3] + 3 2-oxoglutarate + 3 O2 = L-lysyl(4)-[histone H3] + 3 formaldehyde + 3 succinate + 3 CO2</text>
        <dbReference type="Rhea" id="RHEA:60208"/>
        <dbReference type="Rhea" id="RHEA-COMP:15537"/>
        <dbReference type="Rhea" id="RHEA-COMP:15547"/>
        <dbReference type="ChEBI" id="CHEBI:15379"/>
        <dbReference type="ChEBI" id="CHEBI:16526"/>
        <dbReference type="ChEBI" id="CHEBI:16810"/>
        <dbReference type="ChEBI" id="CHEBI:16842"/>
        <dbReference type="ChEBI" id="CHEBI:29969"/>
        <dbReference type="ChEBI" id="CHEBI:30031"/>
        <dbReference type="ChEBI" id="CHEBI:61961"/>
        <dbReference type="EC" id="1.14.11.67"/>
    </reaction>
</comment>
<keyword evidence="6" id="KW-0677">Repeat</keyword>
<evidence type="ECO:0000256" key="13">
    <source>
        <dbReference type="PROSITE-ProRule" id="PRU00146"/>
    </source>
</evidence>
<dbReference type="PROSITE" id="PS51011">
    <property type="entry name" value="ARID"/>
    <property type="match status" value="1"/>
</dbReference>
<feature type="region of interest" description="Disordered" evidence="15">
    <location>
        <begin position="1"/>
        <end position="44"/>
    </location>
</feature>
<dbReference type="SMART" id="SM00545">
    <property type="entry name" value="JmjN"/>
    <property type="match status" value="1"/>
</dbReference>
<feature type="domain" description="ARID" evidence="17">
    <location>
        <begin position="222"/>
        <end position="313"/>
    </location>
</feature>
<keyword evidence="11" id="KW-0539">Nucleus</keyword>
<dbReference type="InterPro" id="IPR013637">
    <property type="entry name" value="Lys_sp_deMease-like_dom"/>
</dbReference>
<evidence type="ECO:0000256" key="6">
    <source>
        <dbReference type="ARBA" id="ARBA00022737"/>
    </source>
</evidence>
<dbReference type="InterPro" id="IPR036431">
    <property type="entry name" value="ARID_dom_sf"/>
</dbReference>
<dbReference type="SUPFAM" id="SSF57903">
    <property type="entry name" value="FYVE/PHD zinc finger"/>
    <property type="match status" value="2"/>
</dbReference>
<evidence type="ECO:0000256" key="12">
    <source>
        <dbReference type="ARBA" id="ARBA00048734"/>
    </source>
</evidence>
<dbReference type="CDD" id="cd16100">
    <property type="entry name" value="ARID"/>
    <property type="match status" value="1"/>
</dbReference>
<comment type="cofactor">
    <cofactor evidence="1">
        <name>Fe(2+)</name>
        <dbReference type="ChEBI" id="CHEBI:29033"/>
    </cofactor>
</comment>
<dbReference type="PROSITE" id="PS51184">
    <property type="entry name" value="JMJC"/>
    <property type="match status" value="1"/>
</dbReference>
<dbReference type="PANTHER" id="PTHR10694:SF33">
    <property type="entry name" value="LYSINE-SPECIFIC DEMETHYLASE 5"/>
    <property type="match status" value="1"/>
</dbReference>
<dbReference type="Proteomes" id="UP001556367">
    <property type="component" value="Unassembled WGS sequence"/>
</dbReference>
<dbReference type="Gene3D" id="3.30.40.10">
    <property type="entry name" value="Zinc/RING finger domain, C3HC4 (zinc finger)"/>
    <property type="match status" value="2"/>
</dbReference>
<dbReference type="InterPro" id="IPR013083">
    <property type="entry name" value="Znf_RING/FYVE/PHD"/>
</dbReference>
<dbReference type="Pfam" id="PF01388">
    <property type="entry name" value="ARID"/>
    <property type="match status" value="1"/>
</dbReference>
<keyword evidence="9" id="KW-0560">Oxidoreductase</keyword>
<evidence type="ECO:0000259" key="18">
    <source>
        <dbReference type="PROSITE" id="PS51183"/>
    </source>
</evidence>
<comment type="similarity">
    <text evidence="3">Belongs to the JARID1 histone demethylase family.</text>
</comment>
<evidence type="ECO:0000256" key="7">
    <source>
        <dbReference type="ARBA" id="ARBA00022771"/>
    </source>
</evidence>
<feature type="region of interest" description="Disordered" evidence="15">
    <location>
        <begin position="943"/>
        <end position="974"/>
    </location>
</feature>
<feature type="domain" description="JmjN" evidence="18">
    <location>
        <begin position="157"/>
        <end position="198"/>
    </location>
</feature>
<evidence type="ECO:0000256" key="4">
    <source>
        <dbReference type="ARBA" id="ARBA00012902"/>
    </source>
</evidence>
<keyword evidence="8" id="KW-0862">Zinc</keyword>
<keyword evidence="10" id="KW-0408">Iron</keyword>
<organism evidence="20 21">
    <name type="scientific">Hohenbuehelia grisea</name>
    <dbReference type="NCBI Taxonomy" id="104357"/>
    <lineage>
        <taxon>Eukaryota</taxon>
        <taxon>Fungi</taxon>
        <taxon>Dikarya</taxon>
        <taxon>Basidiomycota</taxon>
        <taxon>Agaricomycotina</taxon>
        <taxon>Agaricomycetes</taxon>
        <taxon>Agaricomycetidae</taxon>
        <taxon>Agaricales</taxon>
        <taxon>Pleurotineae</taxon>
        <taxon>Pleurotaceae</taxon>
        <taxon>Hohenbuehelia</taxon>
    </lineage>
</organism>
<dbReference type="SMART" id="SM00249">
    <property type="entry name" value="PHD"/>
    <property type="match status" value="3"/>
</dbReference>
<feature type="compositionally biased region" description="Pro residues" evidence="15">
    <location>
        <begin position="409"/>
        <end position="418"/>
    </location>
</feature>
<keyword evidence="7 13" id="KW-0863">Zinc-finger</keyword>
<dbReference type="InterPro" id="IPR003347">
    <property type="entry name" value="JmjC_dom"/>
</dbReference>
<evidence type="ECO:0000313" key="21">
    <source>
        <dbReference type="Proteomes" id="UP001556367"/>
    </source>
</evidence>
<gene>
    <name evidence="20" type="ORF">HGRIS_010178</name>
</gene>
<dbReference type="Pfam" id="PF00628">
    <property type="entry name" value="PHD"/>
    <property type="match status" value="1"/>
</dbReference>
<sequence length="1844" mass="207935">MHGGSSSVTPRGTPSRRGRSPRVASDSPQAASSHTQSNEYTTKPTTTVFSSLSISVEGAIPINSDQISESAPVTNGASQPPESKRAPRKSKTDALAALNSHARSSSESPESDSISDNYHSPQPISVSTKLDMSTVKTSGPKKPQERTSARPFGLEDCPTFYPTAEEFRDPMSYINSISATAKEYGICKIVPPQEWEMPFVTDTEKFRFKTRLQRLNAIEASERAKLNFLEQLYKFHKQQGNPRIVVPRISQKTLDLWLLRKEVNKLGGYESVTRARKWTEIGTTLGYRGVPGISTQLKNSYMRVIKPYEEFCERAKNQPNISPTIPSKFNGDTTSTNGATASPPSSPLTNTSSPLSEPPDDSEMRDSKNKASQNRPRRSTRVESQGPKTPSKRDKTPSSKPASTIKQPPASPAIPPPAFYERPPPAKDSEQHCEICLKTNRGEEMLLCDGCDYGFHMFCLDPPLDSIPKEQWFCYTCLSGTGGDFGFDEGEEHSLSSFQARDREFRRYWFESHPPKRHSEEDEDDPTANRFGNVLVTEADVEKEFWRLVQSPNETVEIEYGADVHSTTHGSAMPTMETHPLNPYSKDPWNLNNMPILGESLLRYIKSDISGMTVPWIYVGMAFSTFCWHNEDHYTYSINFMHWGETKTWYGIPGADAEKFEAAIKCEAPDLFEAQPDLLFQLVTLMNPKRVKDADVRVYSCNQRAGEFVITFPKAYHAGFNHGLNFNEAVNFALPDWLPLGRECVSRYREHRKLPVFSHDELLITITEQSSTIKTAMWLIDSLREMNERERRARQRARDNGYKEILEKIDRPEDQYQCTICKAFCYLSQITCACTTKVSCIDHATYLCEHGSHPPTLRKRFSDEELAETERQIAARAGSPSAWQAKHKNILLARRPALKQLRALLAEGDRINYTLPQLHVLRKCVTRANEWVEAANAFIMRRQARKRGTRKSRGRPPLNDSQNLFNGDGMDDDKPDRGLEELYGLLTEVETLGFDCPEIASLNSVKDKALELQRQAEVLLDVAETAQDREELIRKCEKLLIEGSSLNFVVDGLTEVEKIVNREQLVIELRERFARGARPLTLEEVHELIARARSCNLGAENEHMKQLLNRQRAGDSFEDNAKAILSMPIKTIEQLAEFVDTLDDSVPINPSIHDRIKSVYAKALDYQKQAMVWMSPDTGAPKPRVQDVMRLVARAEKEFNIRAITDLKRTAEIAQDLEARCDQVLRGRYQARVKEEAGHRATGDASAEGEDVFDAIGQWQTYARDHLSMFALPIFEKLDSQLRMHQSWMRELPWFCKEHAKPHSIPIMDDVLASTRPDDDLPPTDEYFTCICTTPVRPPPPGIVSDAVQCDHCHARFHGVCAKNGGSCPFCDQTHWNGTLHKDRSWHFCFLPGLLSKAPEITKNYSLDWKQLEILVHRIDRLSALIGQFLAFTSHPANQRPEYIPQVRHYMRKLYKIQFAVSPTPDISFGLDLAGLHRILAARPLQARTKKRRRPKFTFGQDVDKDWDDGTRCICRGRTSYLRNYPRVECELCAKFYHAGCVFFPYAPSRPDNKFVCPLCCLRKNRPYQYSEVRVKPSEDAAHEADTYVNIKEMLDTFSKDIIYRKMPPPYVQTLFVELVRFVPGQPEITVPSTSLGAHCAPGPAPASSHYHGMPNKSMSHGHTADDTLIPPRLPMPSPSSYGPSSTLHAPPTPPWSRWGTVSTPTEPPATQRRQHTETPRGTPQPPPSRKRKLPDDPRPSEDPIGSATPSKRRPPLDSPPLGAYHHQVHTPPPMPRPTQTLSPSLAMIVSPVETPPLPYPSSSPSGSASDRGAYNKRPGGSGITLLRRSNGAHPYDPNMLSRS</sequence>
<dbReference type="SMART" id="SM00501">
    <property type="entry name" value="BRIGHT"/>
    <property type="match status" value="1"/>
</dbReference>
<keyword evidence="14" id="KW-0175">Coiled coil</keyword>
<feature type="compositionally biased region" description="Low complexity" evidence="15">
    <location>
        <begin position="105"/>
        <end position="116"/>
    </location>
</feature>
<dbReference type="SMART" id="SM00558">
    <property type="entry name" value="JmjC"/>
    <property type="match status" value="1"/>
</dbReference>
<dbReference type="SUPFAM" id="SSF51197">
    <property type="entry name" value="Clavaminate synthase-like"/>
    <property type="match status" value="1"/>
</dbReference>
<evidence type="ECO:0000256" key="3">
    <source>
        <dbReference type="ARBA" id="ARBA00006801"/>
    </source>
</evidence>
<evidence type="ECO:0000256" key="10">
    <source>
        <dbReference type="ARBA" id="ARBA00023004"/>
    </source>
</evidence>
<dbReference type="Pfam" id="PF02375">
    <property type="entry name" value="JmjN"/>
    <property type="match status" value="1"/>
</dbReference>
<dbReference type="InterPro" id="IPR001606">
    <property type="entry name" value="ARID_dom"/>
</dbReference>
<feature type="domain" description="JmjC" evidence="19">
    <location>
        <begin position="583"/>
        <end position="749"/>
    </location>
</feature>
<evidence type="ECO:0000256" key="5">
    <source>
        <dbReference type="ARBA" id="ARBA00022723"/>
    </source>
</evidence>
<dbReference type="PANTHER" id="PTHR10694">
    <property type="entry name" value="LYSINE-SPECIFIC DEMETHYLASE"/>
    <property type="match status" value="1"/>
</dbReference>
<feature type="compositionally biased region" description="Polar residues" evidence="15">
    <location>
        <begin position="63"/>
        <end position="81"/>
    </location>
</feature>
<evidence type="ECO:0000256" key="15">
    <source>
        <dbReference type="SAM" id="MobiDB-lite"/>
    </source>
</evidence>
<evidence type="ECO:0000256" key="9">
    <source>
        <dbReference type="ARBA" id="ARBA00023002"/>
    </source>
</evidence>
<keyword evidence="5" id="KW-0479">Metal-binding</keyword>
<evidence type="ECO:0000313" key="20">
    <source>
        <dbReference type="EMBL" id="KAL0950185.1"/>
    </source>
</evidence>
<evidence type="ECO:0000259" key="19">
    <source>
        <dbReference type="PROSITE" id="PS51184"/>
    </source>
</evidence>
<feature type="region of interest" description="Disordered" evidence="15">
    <location>
        <begin position="63"/>
        <end position="154"/>
    </location>
</feature>
<accession>A0ABR3J4X6</accession>
<feature type="region of interest" description="Disordered" evidence="15">
    <location>
        <begin position="1635"/>
        <end position="1844"/>
    </location>
</feature>
<dbReference type="SMART" id="SM01014">
    <property type="entry name" value="ARID"/>
    <property type="match status" value="1"/>
</dbReference>
<evidence type="ECO:0000256" key="14">
    <source>
        <dbReference type="SAM" id="Coils"/>
    </source>
</evidence>
<dbReference type="Gene3D" id="1.10.150.60">
    <property type="entry name" value="ARID DNA-binding domain"/>
    <property type="match status" value="1"/>
</dbReference>
<keyword evidence="21" id="KW-1185">Reference proteome</keyword>
<dbReference type="EC" id="1.14.11.67" evidence="4"/>
<dbReference type="PROSITE" id="PS50016">
    <property type="entry name" value="ZF_PHD_2"/>
    <property type="match status" value="1"/>
</dbReference>
<dbReference type="InterPro" id="IPR003349">
    <property type="entry name" value="JmjN"/>
</dbReference>
<evidence type="ECO:0000256" key="11">
    <source>
        <dbReference type="ARBA" id="ARBA00023242"/>
    </source>
</evidence>
<feature type="compositionally biased region" description="Polar residues" evidence="15">
    <location>
        <begin position="26"/>
        <end position="44"/>
    </location>
</feature>
<name>A0ABR3J4X6_9AGAR</name>
<evidence type="ECO:0000256" key="1">
    <source>
        <dbReference type="ARBA" id="ARBA00001954"/>
    </source>
</evidence>
<feature type="compositionally biased region" description="Polar residues" evidence="15">
    <location>
        <begin position="317"/>
        <end position="340"/>
    </location>
</feature>
<reference evidence="21" key="1">
    <citation type="submission" date="2024-06" db="EMBL/GenBank/DDBJ databases">
        <title>Multi-omics analyses provide insights into the biosynthesis of the anticancer antibiotic pleurotin in Hohenbuehelia grisea.</title>
        <authorList>
            <person name="Weaver J.A."/>
            <person name="Alberti F."/>
        </authorList>
    </citation>
    <scope>NUCLEOTIDE SEQUENCE [LARGE SCALE GENOMIC DNA]</scope>
    <source>
        <strain evidence="21">T-177</strain>
    </source>
</reference>
<dbReference type="InterPro" id="IPR001965">
    <property type="entry name" value="Znf_PHD"/>
</dbReference>
<dbReference type="Gene3D" id="2.60.120.650">
    <property type="entry name" value="Cupin"/>
    <property type="match status" value="1"/>
</dbReference>
<evidence type="ECO:0000259" key="16">
    <source>
        <dbReference type="PROSITE" id="PS50016"/>
    </source>
</evidence>
<feature type="compositionally biased region" description="Basic residues" evidence="15">
    <location>
        <begin position="943"/>
        <end position="954"/>
    </location>
</feature>
<feature type="coiled-coil region" evidence="14">
    <location>
        <begin position="1009"/>
        <end position="1042"/>
    </location>
</feature>
<dbReference type="InterPro" id="IPR048615">
    <property type="entry name" value="KDM5_C-hel"/>
</dbReference>
<dbReference type="InterPro" id="IPR004198">
    <property type="entry name" value="Znf_C5HC2"/>
</dbReference>
<evidence type="ECO:0000259" key="17">
    <source>
        <dbReference type="PROSITE" id="PS51011"/>
    </source>
</evidence>
<comment type="caution">
    <text evidence="20">The sequence shown here is derived from an EMBL/GenBank/DDBJ whole genome shotgun (WGS) entry which is preliminary data.</text>
</comment>
<feature type="domain" description="PHD-type" evidence="16">
    <location>
        <begin position="430"/>
        <end position="480"/>
    </location>
</feature>
<feature type="compositionally biased region" description="Polar residues" evidence="15">
    <location>
        <begin position="117"/>
        <end position="137"/>
    </location>
</feature>